<name>A0A3P7XR46_9TREM</name>
<gene>
    <name evidence="2" type="ORF">SMRZ_LOCUS4287</name>
</gene>
<evidence type="ECO:0000313" key="3">
    <source>
        <dbReference type="Proteomes" id="UP000277204"/>
    </source>
</evidence>
<dbReference type="Proteomes" id="UP000277204">
    <property type="component" value="Unassembled WGS sequence"/>
</dbReference>
<keyword evidence="3" id="KW-1185">Reference proteome</keyword>
<keyword evidence="1" id="KW-0472">Membrane</keyword>
<sequence>MSDGHAGGPTSIGRSVGAASLLGGFSEANRFINFLKCFTYLFRCSSLLVITLPSLLFTDHSGLQWLPESFFFMSYSCLMFPSLAAFSALSICLTAILIYSVVGEMIYIGRFLCTVSMSSVFSEAGLLNPSKCFTHLLLFSRISMIGLLSLSLTGLSRLQYFPVSCFVVTHLFDNSSCCGFFACHC</sequence>
<protein>
    <submittedName>
        <fullName evidence="2">Uncharacterized protein</fullName>
    </submittedName>
</protein>
<evidence type="ECO:0000313" key="2">
    <source>
        <dbReference type="EMBL" id="VDO60884.1"/>
    </source>
</evidence>
<evidence type="ECO:0000256" key="1">
    <source>
        <dbReference type="SAM" id="Phobius"/>
    </source>
</evidence>
<organism evidence="2 3">
    <name type="scientific">Schistosoma margrebowiei</name>
    <dbReference type="NCBI Taxonomy" id="48269"/>
    <lineage>
        <taxon>Eukaryota</taxon>
        <taxon>Metazoa</taxon>
        <taxon>Spiralia</taxon>
        <taxon>Lophotrochozoa</taxon>
        <taxon>Platyhelminthes</taxon>
        <taxon>Trematoda</taxon>
        <taxon>Digenea</taxon>
        <taxon>Strigeidida</taxon>
        <taxon>Schistosomatoidea</taxon>
        <taxon>Schistosomatidae</taxon>
        <taxon>Schistosoma</taxon>
    </lineage>
</organism>
<feature type="transmembrane region" description="Helical" evidence="1">
    <location>
        <begin position="78"/>
        <end position="100"/>
    </location>
</feature>
<reference evidence="2 3" key="1">
    <citation type="submission" date="2018-11" db="EMBL/GenBank/DDBJ databases">
        <authorList>
            <consortium name="Pathogen Informatics"/>
        </authorList>
    </citation>
    <scope>NUCLEOTIDE SEQUENCE [LARGE SCALE GENOMIC DNA]</scope>
    <source>
        <strain evidence="2 3">Zambia</strain>
    </source>
</reference>
<proteinExistence type="predicted"/>
<dbReference type="AlphaFoldDB" id="A0A3P7XR46"/>
<dbReference type="EMBL" id="UZAI01001345">
    <property type="protein sequence ID" value="VDO60884.1"/>
    <property type="molecule type" value="Genomic_DNA"/>
</dbReference>
<feature type="transmembrane region" description="Helical" evidence="1">
    <location>
        <begin position="40"/>
        <end position="58"/>
    </location>
</feature>
<accession>A0A3P7XR46</accession>
<keyword evidence="1" id="KW-1133">Transmembrane helix</keyword>
<keyword evidence="1" id="KW-0812">Transmembrane</keyword>